<evidence type="ECO:0000256" key="3">
    <source>
        <dbReference type="SAM" id="SignalP"/>
    </source>
</evidence>
<feature type="chain" id="PRO_5002538516" evidence="3">
    <location>
        <begin position="23"/>
        <end position="285"/>
    </location>
</feature>
<keyword evidence="2" id="KW-0472">Membrane</keyword>
<sequence>MKKNLVSMMIAVLCLVAGTARGYVIDPQIGVELVQINYGDVQGVYGLAKWLKSQDLLPVNADGKKMSVAEGYVKMCLKNFDTLGECETASLKLQPGQTLKIFAPVMARQAYNERLIKPLEAEIEAKDQQIAAIEAVAGIATVKAEKAEAMLKSVAAEARKIKSEIAELQLEKDFLASRNEELTARLGASKRAFEMQVTTTENLKRELSIGLRTQISGLMKAFDEFADRRLASFDLLDVDSNSIILLSVACVVIALLLARARKAERVRTKIAERIREGRRRPIPSS</sequence>
<dbReference type="AlphaFoldDB" id="A0A0G1M4J8"/>
<evidence type="ECO:0000256" key="2">
    <source>
        <dbReference type="SAM" id="Phobius"/>
    </source>
</evidence>
<feature type="coiled-coil region" evidence="1">
    <location>
        <begin position="144"/>
        <end position="185"/>
    </location>
</feature>
<keyword evidence="2" id="KW-0812">Transmembrane</keyword>
<keyword evidence="1" id="KW-0175">Coiled coil</keyword>
<dbReference type="Proteomes" id="UP000034696">
    <property type="component" value="Unassembled WGS sequence"/>
</dbReference>
<feature type="transmembrane region" description="Helical" evidence="2">
    <location>
        <begin position="242"/>
        <end position="260"/>
    </location>
</feature>
<evidence type="ECO:0000313" key="4">
    <source>
        <dbReference type="EMBL" id="KKU03156.1"/>
    </source>
</evidence>
<accession>A0A0G1M4J8</accession>
<keyword evidence="3" id="KW-0732">Signal</keyword>
<name>A0A0G1M4J8_9BACT</name>
<comment type="caution">
    <text evidence="4">The sequence shown here is derived from an EMBL/GenBank/DDBJ whole genome shotgun (WGS) entry which is preliminary data.</text>
</comment>
<keyword evidence="2" id="KW-1133">Transmembrane helix</keyword>
<evidence type="ECO:0000256" key="1">
    <source>
        <dbReference type="SAM" id="Coils"/>
    </source>
</evidence>
<evidence type="ECO:0000313" key="5">
    <source>
        <dbReference type="Proteomes" id="UP000034696"/>
    </source>
</evidence>
<feature type="signal peptide" evidence="3">
    <location>
        <begin position="1"/>
        <end position="22"/>
    </location>
</feature>
<gene>
    <name evidence="4" type="ORF">UX06_C0044G0003</name>
</gene>
<proteinExistence type="predicted"/>
<reference evidence="4 5" key="1">
    <citation type="journal article" date="2015" name="Nature">
        <title>rRNA introns, odd ribosomes, and small enigmatic genomes across a large radiation of phyla.</title>
        <authorList>
            <person name="Brown C.T."/>
            <person name="Hug L.A."/>
            <person name="Thomas B.C."/>
            <person name="Sharon I."/>
            <person name="Castelle C.J."/>
            <person name="Singh A."/>
            <person name="Wilkins M.J."/>
            <person name="Williams K.H."/>
            <person name="Banfield J.F."/>
        </authorList>
    </citation>
    <scope>NUCLEOTIDE SEQUENCE [LARGE SCALE GENOMIC DNA]</scope>
</reference>
<protein>
    <submittedName>
        <fullName evidence="4">Uncharacterized protein</fullName>
    </submittedName>
</protein>
<dbReference type="EMBL" id="LCKT01000044">
    <property type="protein sequence ID" value="KKU03156.1"/>
    <property type="molecule type" value="Genomic_DNA"/>
</dbReference>
<organism evidence="4 5">
    <name type="scientific">Candidatus Giovannonibacteria bacterium GW2011_GWA2_45_21</name>
    <dbReference type="NCBI Taxonomy" id="1618649"/>
    <lineage>
        <taxon>Bacteria</taxon>
        <taxon>Candidatus Giovannoniibacteriota</taxon>
    </lineage>
</organism>